<dbReference type="AlphaFoldDB" id="A0A316E8J9"/>
<evidence type="ECO:0000256" key="4">
    <source>
        <dbReference type="ARBA" id="ARBA00023136"/>
    </source>
</evidence>
<dbReference type="InterPro" id="IPR011044">
    <property type="entry name" value="Quino_amine_DH_bsu"/>
</dbReference>
<feature type="transmembrane region" description="Helical" evidence="5">
    <location>
        <begin position="6"/>
        <end position="24"/>
    </location>
</feature>
<dbReference type="EMBL" id="QGGO01000010">
    <property type="protein sequence ID" value="PWK26798.1"/>
    <property type="molecule type" value="Genomic_DNA"/>
</dbReference>
<keyword evidence="3" id="KW-1003">Cell membrane</keyword>
<comment type="similarity">
    <text evidence="2">Belongs to the YjiK family.</text>
</comment>
<evidence type="ECO:0000256" key="3">
    <source>
        <dbReference type="ARBA" id="ARBA00022475"/>
    </source>
</evidence>
<dbReference type="PROSITE" id="PS51257">
    <property type="entry name" value="PROKAR_LIPOPROTEIN"/>
    <property type="match status" value="1"/>
</dbReference>
<proteinExistence type="inferred from homology"/>
<evidence type="ECO:0000313" key="6">
    <source>
        <dbReference type="EMBL" id="PWK26798.1"/>
    </source>
</evidence>
<comment type="subcellular location">
    <subcellularLocation>
        <location evidence="1">Cell membrane</location>
    </subcellularLocation>
</comment>
<dbReference type="SUPFAM" id="SSF50969">
    <property type="entry name" value="YVTN repeat-like/Quinoprotein amine dehydrogenase"/>
    <property type="match status" value="1"/>
</dbReference>
<keyword evidence="5" id="KW-0812">Transmembrane</keyword>
<reference evidence="6 7" key="1">
    <citation type="submission" date="2018-05" db="EMBL/GenBank/DDBJ databases">
        <title>Genomic Encyclopedia of Archaeal and Bacterial Type Strains, Phase II (KMG-II): from individual species to whole genera.</title>
        <authorList>
            <person name="Goeker M."/>
        </authorList>
    </citation>
    <scope>NUCLEOTIDE SEQUENCE [LARGE SCALE GENOMIC DNA]</scope>
    <source>
        <strain evidence="6 7">DSM 22214</strain>
    </source>
</reference>
<accession>A0A316E8J9</accession>
<name>A0A316E8J9_9BACT</name>
<protein>
    <submittedName>
        <fullName evidence="6">Uncharacterized protein YjiK</fullName>
    </submittedName>
</protein>
<gene>
    <name evidence="6" type="ORF">LV89_02307</name>
</gene>
<dbReference type="GO" id="GO:0005886">
    <property type="term" value="C:plasma membrane"/>
    <property type="evidence" value="ECO:0007669"/>
    <property type="project" value="UniProtKB-SubCell"/>
</dbReference>
<evidence type="ECO:0000256" key="1">
    <source>
        <dbReference type="ARBA" id="ARBA00004236"/>
    </source>
</evidence>
<evidence type="ECO:0000256" key="2">
    <source>
        <dbReference type="ARBA" id="ARBA00009852"/>
    </source>
</evidence>
<dbReference type="InterPro" id="IPR009722">
    <property type="entry name" value="YjiK/CarP"/>
</dbReference>
<sequence>MKFSSILIYVAVVILGVFFIYACTPKKQKEDDKPSEKSELVNLPYDLENPSEQYTLPKKLKEISGLSYFKNNQLVCVNDEEGKIFVYDLSKKEIVDKIPFGKDGDYEGVEVVGDEVFVLKSNGRVKGFKIGLPFEREIDCTNPDVIEYEGLAYDPKTKHLLLAAKERVKDKDGKKMIYAYDFERKVLFKNIAIPEEQVTDKANGKEFKPSGIAVHPKTGQIFIIASSGKKLLVLAEDGQKEALISLNPKAFRQPEGICFSPEGDLFISSEGKDGDGYILKFSVK</sequence>
<evidence type="ECO:0000313" key="7">
    <source>
        <dbReference type="Proteomes" id="UP000245489"/>
    </source>
</evidence>
<dbReference type="Proteomes" id="UP000245489">
    <property type="component" value="Unassembled WGS sequence"/>
</dbReference>
<dbReference type="RefSeq" id="WP_109743039.1">
    <property type="nucleotide sequence ID" value="NZ_QGGO01000010.1"/>
</dbReference>
<evidence type="ECO:0000256" key="5">
    <source>
        <dbReference type="SAM" id="Phobius"/>
    </source>
</evidence>
<dbReference type="Pfam" id="PF06977">
    <property type="entry name" value="SdiA-regulated"/>
    <property type="match status" value="1"/>
</dbReference>
<dbReference type="InterPro" id="IPR011042">
    <property type="entry name" value="6-blade_b-propeller_TolB-like"/>
</dbReference>
<keyword evidence="5" id="KW-1133">Transmembrane helix</keyword>
<dbReference type="Gene3D" id="2.120.10.30">
    <property type="entry name" value="TolB, C-terminal domain"/>
    <property type="match status" value="1"/>
</dbReference>
<organism evidence="6 7">
    <name type="scientific">Arcicella aurantiaca</name>
    <dbReference type="NCBI Taxonomy" id="591202"/>
    <lineage>
        <taxon>Bacteria</taxon>
        <taxon>Pseudomonadati</taxon>
        <taxon>Bacteroidota</taxon>
        <taxon>Cytophagia</taxon>
        <taxon>Cytophagales</taxon>
        <taxon>Flectobacillaceae</taxon>
        <taxon>Arcicella</taxon>
    </lineage>
</organism>
<keyword evidence="4 5" id="KW-0472">Membrane</keyword>
<dbReference type="OrthoDB" id="5292493at2"/>
<comment type="caution">
    <text evidence="6">The sequence shown here is derived from an EMBL/GenBank/DDBJ whole genome shotgun (WGS) entry which is preliminary data.</text>
</comment>
<keyword evidence="7" id="KW-1185">Reference proteome</keyword>